<evidence type="ECO:0000256" key="8">
    <source>
        <dbReference type="SAM" id="SignalP"/>
    </source>
</evidence>
<feature type="domain" description="CUB" evidence="9">
    <location>
        <begin position="53"/>
        <end position="165"/>
    </location>
</feature>
<keyword evidence="3" id="KW-0677">Repeat</keyword>
<dbReference type="SMART" id="SM00181">
    <property type="entry name" value="EGF"/>
    <property type="match status" value="1"/>
</dbReference>
<evidence type="ECO:0000259" key="9">
    <source>
        <dbReference type="PROSITE" id="PS01180"/>
    </source>
</evidence>
<feature type="compositionally biased region" description="Basic and acidic residues" evidence="6">
    <location>
        <begin position="230"/>
        <end position="249"/>
    </location>
</feature>
<keyword evidence="1 5" id="KW-0245">EGF-like domain</keyword>
<feature type="transmembrane region" description="Helical" evidence="7">
    <location>
        <begin position="483"/>
        <end position="506"/>
    </location>
</feature>
<feature type="domain" description="EGF-like" evidence="10">
    <location>
        <begin position="420"/>
        <end position="458"/>
    </location>
</feature>
<evidence type="ECO:0000256" key="7">
    <source>
        <dbReference type="SAM" id="Phobius"/>
    </source>
</evidence>
<dbReference type="InterPro" id="IPR035914">
    <property type="entry name" value="Sperma_CUB_dom_sf"/>
</dbReference>
<dbReference type="Gene3D" id="2.60.120.290">
    <property type="entry name" value="Spermadhesin, CUB domain"/>
    <property type="match status" value="1"/>
</dbReference>
<evidence type="ECO:0000256" key="6">
    <source>
        <dbReference type="SAM" id="MobiDB-lite"/>
    </source>
</evidence>
<keyword evidence="4" id="KW-1015">Disulfide bond</keyword>
<sequence>MPPRKRKKRSNNGVVLTVMFVLHLCRAQVISEDNPSPSDQGSGRKAFFALRSCHQVLGGDTGTFFSPDYLCSNPPLWCNWTIQVHPGKRIQLELADLTPDADCEWRRDQIHIDELHAQSQKHSLLQKCWREASYTSTSNTVHVVLLIEGSPTPPYRGFHAQYQAFGPPPEPDSPPPEPTQTKDNSRETEATDSQTEEGTSEDEMDMGDATLSTDLERAEIALQSTEEPLPEFKEESRPRVGTAIRRDAETDTATDQSEREAVDQSDDSILKELEEEILDQMDPERAEEGGQTSATEEPVLGKTEPQFDPRADSRYLLFEVSVEVNVSRNAEPWNEVAQTLLLSVKNMLINQLKPSIVSQTISSKRIKRLNSGVLFILWLQIGQMSSGRHVHELVHSSLLRLIGFRPGPEDSVVLSLSTADVNECDSQLTVCDPNADCVNHFGSYTCVCRGGFHDQSRTGTGTLCVGDNTTPDCPAPLSSEAKAVFVLFFLLSALVMSLLVLIGLFYHRHRRGHFLVPDSDPNNNNNNHHHSTMGSSGRHVDVDRPPPPPPRCPPVDLQLLRYNAILSHEPKL</sequence>
<name>A0AAV2LMQ3_KNICA</name>
<feature type="signal peptide" evidence="8">
    <location>
        <begin position="1"/>
        <end position="27"/>
    </location>
</feature>
<dbReference type="Pfam" id="PF00431">
    <property type="entry name" value="CUB"/>
    <property type="match status" value="1"/>
</dbReference>
<evidence type="ECO:0000256" key="2">
    <source>
        <dbReference type="ARBA" id="ARBA00022729"/>
    </source>
</evidence>
<dbReference type="InterPro" id="IPR049883">
    <property type="entry name" value="NOTCH1_EGF-like"/>
</dbReference>
<dbReference type="GO" id="GO:0030855">
    <property type="term" value="P:epithelial cell differentiation"/>
    <property type="evidence" value="ECO:0007669"/>
    <property type="project" value="UniProtKB-ARBA"/>
</dbReference>
<dbReference type="CDD" id="cd00041">
    <property type="entry name" value="CUB"/>
    <property type="match status" value="1"/>
</dbReference>
<dbReference type="SUPFAM" id="SSF49854">
    <property type="entry name" value="Spermadhesin, CUB domain"/>
    <property type="match status" value="1"/>
</dbReference>
<dbReference type="SMART" id="SM00042">
    <property type="entry name" value="CUB"/>
    <property type="match status" value="1"/>
</dbReference>
<dbReference type="PROSITE" id="PS50026">
    <property type="entry name" value="EGF_3"/>
    <property type="match status" value="1"/>
</dbReference>
<dbReference type="PROSITE" id="PS01180">
    <property type="entry name" value="CUB"/>
    <property type="match status" value="1"/>
</dbReference>
<keyword evidence="7" id="KW-1133">Transmembrane helix</keyword>
<dbReference type="FunFam" id="2.10.25.10:FF:000038">
    <property type="entry name" value="Fibrillin 2"/>
    <property type="match status" value="1"/>
</dbReference>
<evidence type="ECO:0000313" key="12">
    <source>
        <dbReference type="Proteomes" id="UP001497482"/>
    </source>
</evidence>
<feature type="compositionally biased region" description="Acidic residues" evidence="6">
    <location>
        <begin position="194"/>
        <end position="206"/>
    </location>
</feature>
<dbReference type="SUPFAM" id="SSF57196">
    <property type="entry name" value="EGF/Laminin"/>
    <property type="match status" value="1"/>
</dbReference>
<dbReference type="InterPro" id="IPR001881">
    <property type="entry name" value="EGF-like_Ca-bd_dom"/>
</dbReference>
<accession>A0AAV2LMQ3</accession>
<feature type="compositionally biased region" description="Pro residues" evidence="6">
    <location>
        <begin position="166"/>
        <end position="178"/>
    </location>
</feature>
<comment type="caution">
    <text evidence="5">Lacks conserved residue(s) required for the propagation of feature annotation.</text>
</comment>
<keyword evidence="2 8" id="KW-0732">Signal</keyword>
<feature type="region of interest" description="Disordered" evidence="6">
    <location>
        <begin position="517"/>
        <end position="554"/>
    </location>
</feature>
<dbReference type="Gene3D" id="2.10.25.10">
    <property type="entry name" value="Laminin"/>
    <property type="match status" value="1"/>
</dbReference>
<dbReference type="InterPro" id="IPR018097">
    <property type="entry name" value="EGF_Ca-bd_CS"/>
</dbReference>
<dbReference type="PROSITE" id="PS01187">
    <property type="entry name" value="EGF_CA"/>
    <property type="match status" value="1"/>
</dbReference>
<proteinExistence type="predicted"/>
<dbReference type="CDD" id="cd00054">
    <property type="entry name" value="EGF_CA"/>
    <property type="match status" value="1"/>
</dbReference>
<reference evidence="11 12" key="1">
    <citation type="submission" date="2024-04" db="EMBL/GenBank/DDBJ databases">
        <authorList>
            <person name="Waldvogel A.-M."/>
            <person name="Schoenle A."/>
        </authorList>
    </citation>
    <scope>NUCLEOTIDE SEQUENCE [LARGE SCALE GENOMIC DNA]</scope>
</reference>
<keyword evidence="12" id="KW-1185">Reference proteome</keyword>
<feature type="region of interest" description="Disordered" evidence="6">
    <location>
        <begin position="156"/>
        <end position="206"/>
    </location>
</feature>
<dbReference type="InterPro" id="IPR000742">
    <property type="entry name" value="EGF"/>
</dbReference>
<evidence type="ECO:0000259" key="10">
    <source>
        <dbReference type="PROSITE" id="PS50026"/>
    </source>
</evidence>
<dbReference type="InterPro" id="IPR000859">
    <property type="entry name" value="CUB_dom"/>
</dbReference>
<dbReference type="Pfam" id="PF07645">
    <property type="entry name" value="EGF_CA"/>
    <property type="match status" value="1"/>
</dbReference>
<organism evidence="11 12">
    <name type="scientific">Knipowitschia caucasica</name>
    <name type="common">Caucasian dwarf goby</name>
    <name type="synonym">Pomatoschistus caucasicus</name>
    <dbReference type="NCBI Taxonomy" id="637954"/>
    <lineage>
        <taxon>Eukaryota</taxon>
        <taxon>Metazoa</taxon>
        <taxon>Chordata</taxon>
        <taxon>Craniata</taxon>
        <taxon>Vertebrata</taxon>
        <taxon>Euteleostomi</taxon>
        <taxon>Actinopterygii</taxon>
        <taxon>Neopterygii</taxon>
        <taxon>Teleostei</taxon>
        <taxon>Neoteleostei</taxon>
        <taxon>Acanthomorphata</taxon>
        <taxon>Gobiaria</taxon>
        <taxon>Gobiiformes</taxon>
        <taxon>Gobioidei</taxon>
        <taxon>Gobiidae</taxon>
        <taxon>Gobiinae</taxon>
        <taxon>Knipowitschia</taxon>
    </lineage>
</organism>
<evidence type="ECO:0000313" key="11">
    <source>
        <dbReference type="EMBL" id="CAL1602468.1"/>
    </source>
</evidence>
<feature type="compositionally biased region" description="Basic and acidic residues" evidence="6">
    <location>
        <begin position="256"/>
        <end position="272"/>
    </location>
</feature>
<feature type="chain" id="PRO_5043326616" description="EGF-like domain-containing protein" evidence="8">
    <location>
        <begin position="28"/>
        <end position="572"/>
    </location>
</feature>
<dbReference type="EMBL" id="OZ035825">
    <property type="protein sequence ID" value="CAL1602468.1"/>
    <property type="molecule type" value="Genomic_DNA"/>
</dbReference>
<gene>
    <name evidence="11" type="ORF">KC01_LOCUS30234</name>
</gene>
<evidence type="ECO:0008006" key="13">
    <source>
        <dbReference type="Google" id="ProtNLM"/>
    </source>
</evidence>
<keyword evidence="7" id="KW-0812">Transmembrane</keyword>
<evidence type="ECO:0000256" key="3">
    <source>
        <dbReference type="ARBA" id="ARBA00022737"/>
    </source>
</evidence>
<dbReference type="Proteomes" id="UP001497482">
    <property type="component" value="Chromosome 3"/>
</dbReference>
<dbReference type="GO" id="GO:0005509">
    <property type="term" value="F:calcium ion binding"/>
    <property type="evidence" value="ECO:0007669"/>
    <property type="project" value="InterPro"/>
</dbReference>
<dbReference type="SMART" id="SM00179">
    <property type="entry name" value="EGF_CA"/>
    <property type="match status" value="1"/>
</dbReference>
<feature type="region of interest" description="Disordered" evidence="6">
    <location>
        <begin position="223"/>
        <end position="307"/>
    </location>
</feature>
<dbReference type="PROSITE" id="PS00010">
    <property type="entry name" value="ASX_HYDROXYL"/>
    <property type="match status" value="1"/>
</dbReference>
<evidence type="ECO:0000256" key="4">
    <source>
        <dbReference type="ARBA" id="ARBA00023157"/>
    </source>
</evidence>
<keyword evidence="7" id="KW-0472">Membrane</keyword>
<protein>
    <recommendedName>
        <fullName evidence="13">EGF-like domain-containing protein</fullName>
    </recommendedName>
</protein>
<dbReference type="AlphaFoldDB" id="A0AAV2LMQ3"/>
<dbReference type="PANTHER" id="PTHR24251">
    <property type="entry name" value="OVOCHYMASE-RELATED"/>
    <property type="match status" value="1"/>
</dbReference>
<dbReference type="InterPro" id="IPR000152">
    <property type="entry name" value="EGF-type_Asp/Asn_hydroxyl_site"/>
</dbReference>
<evidence type="ECO:0000256" key="5">
    <source>
        <dbReference type="PROSITE-ProRule" id="PRU00076"/>
    </source>
</evidence>
<evidence type="ECO:0000256" key="1">
    <source>
        <dbReference type="ARBA" id="ARBA00022536"/>
    </source>
</evidence>